<evidence type="ECO:0000259" key="3">
    <source>
        <dbReference type="Pfam" id="PF19040"/>
    </source>
</evidence>
<sequence>MEYRREIDGLRAVAVLPVILFHAGFSWFAGGYVGVDVFFVISGYLITTIIINDIENGRFSIAKFYERRARRILPALFFVLLCCIPFAWMWMVPSQFKDFSQALVAIAFFSSNILFWRKEDYFAPSAEENPLLHTWSLGVEEQFYIFFPILLLMLWRFGRQPVFYVVCLLSLVSFLLSEWGWRNNPEANFYLLPTRAWELGVGAICAFILHGRPVKSNQLLSLSGLLLVLYSIFSFDESVPFPSAYALVPVVGTALIIIYGSTNTITAKILSAKWLVGVGLVSFSAYLWHQPLLAFARIRSLTEPSLVLMFGLSVASVVLAFFSWKYVEQPFRSGPKSILNSRAKVFALSLVASVGFIAFGVHGHIKNGYYNQWMASNKEYAGVAEFLSYRDTDDYRFQFNVDGCFFSGANGSLDDYDDSCLDIREGEENYILMGDSHAAHLYKALREKYTNANLSVATASGCKPLYENGGRLQCALLHEQTFHEIEEKKDIVDGVILSARWDESDFDGIRRTVSILNELGVNVVILGPAVEYAMDFPIVLIRLLKQYGDAETNTLSIESKHTLDNDLKELAASLGVGYVSMVDDLCSSDGCRNYSLEREPMQFDYGHLTLSGARTLVNEDFPGALSDMFLSK</sequence>
<name>A0A0F9VL81_9ZZZZ</name>
<feature type="transmembrane region" description="Helical" evidence="1">
    <location>
        <begin position="35"/>
        <end position="51"/>
    </location>
</feature>
<feature type="transmembrane region" description="Helical" evidence="1">
    <location>
        <begin position="305"/>
        <end position="324"/>
    </location>
</feature>
<dbReference type="GO" id="GO:0016747">
    <property type="term" value="F:acyltransferase activity, transferring groups other than amino-acyl groups"/>
    <property type="evidence" value="ECO:0007669"/>
    <property type="project" value="InterPro"/>
</dbReference>
<protein>
    <recommendedName>
        <fullName evidence="5">Acyltransferase 3 domain-containing protein</fullName>
    </recommendedName>
</protein>
<evidence type="ECO:0008006" key="5">
    <source>
        <dbReference type="Google" id="ProtNLM"/>
    </source>
</evidence>
<dbReference type="AlphaFoldDB" id="A0A0F9VL81"/>
<dbReference type="Pfam" id="PF01757">
    <property type="entry name" value="Acyl_transf_3"/>
    <property type="match status" value="1"/>
</dbReference>
<feature type="transmembrane region" description="Helical" evidence="1">
    <location>
        <begin position="99"/>
        <end position="116"/>
    </location>
</feature>
<comment type="caution">
    <text evidence="4">The sequence shown here is derived from an EMBL/GenBank/DDBJ whole genome shotgun (WGS) entry which is preliminary data.</text>
</comment>
<accession>A0A0F9VL81</accession>
<feature type="transmembrane region" description="Helical" evidence="1">
    <location>
        <begin position="345"/>
        <end position="365"/>
    </location>
</feature>
<dbReference type="EMBL" id="LAZR01000018">
    <property type="protein sequence ID" value="KKO05856.1"/>
    <property type="molecule type" value="Genomic_DNA"/>
</dbReference>
<feature type="domain" description="Acyltransferase 3" evidence="2">
    <location>
        <begin position="6"/>
        <end position="322"/>
    </location>
</feature>
<dbReference type="PANTHER" id="PTHR23028">
    <property type="entry name" value="ACETYLTRANSFERASE"/>
    <property type="match status" value="1"/>
</dbReference>
<dbReference type="InterPro" id="IPR050879">
    <property type="entry name" value="Acyltransferase_3"/>
</dbReference>
<feature type="transmembrane region" description="Helical" evidence="1">
    <location>
        <begin position="12"/>
        <end position="29"/>
    </location>
</feature>
<feature type="domain" description="SGNH" evidence="3">
    <location>
        <begin position="418"/>
        <end position="617"/>
    </location>
</feature>
<evidence type="ECO:0000313" key="4">
    <source>
        <dbReference type="EMBL" id="KKO05856.1"/>
    </source>
</evidence>
<evidence type="ECO:0000259" key="2">
    <source>
        <dbReference type="Pfam" id="PF01757"/>
    </source>
</evidence>
<feature type="transmembrane region" description="Helical" evidence="1">
    <location>
        <begin position="187"/>
        <end position="209"/>
    </location>
</feature>
<dbReference type="Pfam" id="PF19040">
    <property type="entry name" value="SGNH"/>
    <property type="match status" value="1"/>
</dbReference>
<dbReference type="GO" id="GO:0016020">
    <property type="term" value="C:membrane"/>
    <property type="evidence" value="ECO:0007669"/>
    <property type="project" value="TreeGrafter"/>
</dbReference>
<proteinExistence type="predicted"/>
<feature type="transmembrane region" description="Helical" evidence="1">
    <location>
        <begin position="241"/>
        <end position="260"/>
    </location>
</feature>
<dbReference type="GO" id="GO:0009103">
    <property type="term" value="P:lipopolysaccharide biosynthetic process"/>
    <property type="evidence" value="ECO:0007669"/>
    <property type="project" value="TreeGrafter"/>
</dbReference>
<feature type="transmembrane region" description="Helical" evidence="1">
    <location>
        <begin position="162"/>
        <end position="181"/>
    </location>
</feature>
<feature type="transmembrane region" description="Helical" evidence="1">
    <location>
        <begin position="72"/>
        <end position="93"/>
    </location>
</feature>
<keyword evidence="1" id="KW-0812">Transmembrane</keyword>
<keyword evidence="1" id="KW-0472">Membrane</keyword>
<organism evidence="4">
    <name type="scientific">marine sediment metagenome</name>
    <dbReference type="NCBI Taxonomy" id="412755"/>
    <lineage>
        <taxon>unclassified sequences</taxon>
        <taxon>metagenomes</taxon>
        <taxon>ecological metagenomes</taxon>
    </lineage>
</organism>
<reference evidence="4" key="1">
    <citation type="journal article" date="2015" name="Nature">
        <title>Complex archaea that bridge the gap between prokaryotes and eukaryotes.</title>
        <authorList>
            <person name="Spang A."/>
            <person name="Saw J.H."/>
            <person name="Jorgensen S.L."/>
            <person name="Zaremba-Niedzwiedzka K."/>
            <person name="Martijn J."/>
            <person name="Lind A.E."/>
            <person name="van Eijk R."/>
            <person name="Schleper C."/>
            <person name="Guy L."/>
            <person name="Ettema T.J."/>
        </authorList>
    </citation>
    <scope>NUCLEOTIDE SEQUENCE</scope>
</reference>
<gene>
    <name evidence="4" type="ORF">LCGC14_0074970</name>
</gene>
<feature type="transmembrane region" description="Helical" evidence="1">
    <location>
        <begin position="272"/>
        <end position="289"/>
    </location>
</feature>
<feature type="transmembrane region" description="Helical" evidence="1">
    <location>
        <begin position="216"/>
        <end position="235"/>
    </location>
</feature>
<dbReference type="InterPro" id="IPR043968">
    <property type="entry name" value="SGNH"/>
</dbReference>
<keyword evidence="1" id="KW-1133">Transmembrane helix</keyword>
<dbReference type="InterPro" id="IPR002656">
    <property type="entry name" value="Acyl_transf_3_dom"/>
</dbReference>
<dbReference type="PANTHER" id="PTHR23028:SF53">
    <property type="entry name" value="ACYL_TRANSF_3 DOMAIN-CONTAINING PROTEIN"/>
    <property type="match status" value="1"/>
</dbReference>
<evidence type="ECO:0000256" key="1">
    <source>
        <dbReference type="SAM" id="Phobius"/>
    </source>
</evidence>